<organism evidence="3 4">
    <name type="scientific">Cladophialophora immunda</name>
    <dbReference type="NCBI Taxonomy" id="569365"/>
    <lineage>
        <taxon>Eukaryota</taxon>
        <taxon>Fungi</taxon>
        <taxon>Dikarya</taxon>
        <taxon>Ascomycota</taxon>
        <taxon>Pezizomycotina</taxon>
        <taxon>Eurotiomycetes</taxon>
        <taxon>Chaetothyriomycetidae</taxon>
        <taxon>Chaetothyriales</taxon>
        <taxon>Herpotrichiellaceae</taxon>
        <taxon>Cladophialophora</taxon>
    </lineage>
</organism>
<feature type="domain" description="C2H2-type" evidence="2">
    <location>
        <begin position="72"/>
        <end position="95"/>
    </location>
</feature>
<dbReference type="PANTHER" id="PTHR13182:SF8">
    <property type="entry name" value="CYTOPLASMIC 60S SUBUNIT BIOGENESIS FACTOR ZNF622"/>
    <property type="match status" value="1"/>
</dbReference>
<dbReference type="InterPro" id="IPR013087">
    <property type="entry name" value="Znf_C2H2_type"/>
</dbReference>
<dbReference type="GO" id="GO:0042273">
    <property type="term" value="P:ribosomal large subunit biogenesis"/>
    <property type="evidence" value="ECO:0007669"/>
    <property type="project" value="TreeGrafter"/>
</dbReference>
<feature type="region of interest" description="Disordered" evidence="1">
    <location>
        <begin position="37"/>
        <end position="64"/>
    </location>
</feature>
<feature type="domain" description="C2H2-type" evidence="2">
    <location>
        <begin position="123"/>
        <end position="147"/>
    </location>
</feature>
<feature type="region of interest" description="Disordered" evidence="1">
    <location>
        <begin position="181"/>
        <end position="247"/>
    </location>
</feature>
<sequence>MPLGCGTDTTIDITMDAESGQSVTAAATVRDQTAININHEDDVSNPSSPSTECESDGSHIFDDDDDDEFDESQCLFCNQTSPDLDQNLVHMLKVHGLYVDPAHLLADVGTLLAYFHLIISGRYECLYCGTQRSTREAVQQHMMAKGHCKYDMTDEDAELRDVFDFPSSHAKEELHRHLHATGFSGDNHFPPQTRLRKPRPPRRSDRHGPNITASQLDQIPPPPTPQSHTDAGSSSNAAETPPDSRGELSTRALKQEVTLNNQLAQLRAGDRRSLAHLPTSQQRALLATHHKQMEKARRTEQTSQSNLESAGNKFNCLGKIRLVRKPPHTGNVHSLNP</sequence>
<dbReference type="Proteomes" id="UP000054466">
    <property type="component" value="Unassembled WGS sequence"/>
</dbReference>
<dbReference type="AlphaFoldDB" id="A0A0D1ZAM3"/>
<gene>
    <name evidence="3" type="ORF">PV07_10459</name>
</gene>
<dbReference type="OrthoDB" id="19329at2759"/>
<evidence type="ECO:0000313" key="3">
    <source>
        <dbReference type="EMBL" id="KIW24766.1"/>
    </source>
</evidence>
<dbReference type="RefSeq" id="XP_016244982.1">
    <property type="nucleotide sequence ID" value="XM_016397791.1"/>
</dbReference>
<keyword evidence="4" id="KW-1185">Reference proteome</keyword>
<accession>A0A0D1ZAM3</accession>
<dbReference type="EMBL" id="KN847045">
    <property type="protein sequence ID" value="KIW24766.1"/>
    <property type="molecule type" value="Genomic_DNA"/>
</dbReference>
<dbReference type="GO" id="GO:0030687">
    <property type="term" value="C:preribosome, large subunit precursor"/>
    <property type="evidence" value="ECO:0007669"/>
    <property type="project" value="TreeGrafter"/>
</dbReference>
<dbReference type="SUPFAM" id="SSF57667">
    <property type="entry name" value="beta-beta-alpha zinc fingers"/>
    <property type="match status" value="1"/>
</dbReference>
<dbReference type="PANTHER" id="PTHR13182">
    <property type="entry name" value="ZINC FINGER PROTEIN 622"/>
    <property type="match status" value="1"/>
</dbReference>
<dbReference type="InterPro" id="IPR036236">
    <property type="entry name" value="Znf_C2H2_sf"/>
</dbReference>
<dbReference type="VEuPathDB" id="FungiDB:PV07_10459"/>
<proteinExistence type="predicted"/>
<dbReference type="InterPro" id="IPR041661">
    <property type="entry name" value="ZN622/Rei1/Reh1_Znf-C2H2"/>
</dbReference>
<evidence type="ECO:0000313" key="4">
    <source>
        <dbReference type="Proteomes" id="UP000054466"/>
    </source>
</evidence>
<dbReference type="SMART" id="SM00355">
    <property type="entry name" value="ZnF_C2H2"/>
    <property type="match status" value="2"/>
</dbReference>
<reference evidence="3 4" key="1">
    <citation type="submission" date="2015-01" db="EMBL/GenBank/DDBJ databases">
        <title>The Genome Sequence of Cladophialophora immunda CBS83496.</title>
        <authorList>
            <consortium name="The Broad Institute Genomics Platform"/>
            <person name="Cuomo C."/>
            <person name="de Hoog S."/>
            <person name="Gorbushina A."/>
            <person name="Stielow B."/>
            <person name="Teixiera M."/>
            <person name="Abouelleil A."/>
            <person name="Chapman S.B."/>
            <person name="Priest M."/>
            <person name="Young S.K."/>
            <person name="Wortman J."/>
            <person name="Nusbaum C."/>
            <person name="Birren B."/>
        </authorList>
    </citation>
    <scope>NUCLEOTIDE SEQUENCE [LARGE SCALE GENOMIC DNA]</scope>
    <source>
        <strain evidence="3 4">CBS 83496</strain>
    </source>
</reference>
<dbReference type="HOGENOM" id="CLU_018787_2_0_1"/>
<name>A0A0D1ZAM3_9EURO</name>
<protein>
    <recommendedName>
        <fullName evidence="2">C2H2-type domain-containing protein</fullName>
    </recommendedName>
</protein>
<dbReference type="GeneID" id="27349653"/>
<evidence type="ECO:0000256" key="1">
    <source>
        <dbReference type="SAM" id="MobiDB-lite"/>
    </source>
</evidence>
<evidence type="ECO:0000259" key="2">
    <source>
        <dbReference type="SMART" id="SM00355"/>
    </source>
</evidence>
<feature type="compositionally biased region" description="Polar residues" evidence="1">
    <location>
        <begin position="226"/>
        <end position="238"/>
    </location>
</feature>
<dbReference type="STRING" id="569365.A0A0D1ZAM3"/>
<dbReference type="Pfam" id="PF12756">
    <property type="entry name" value="zf-C2H2_2"/>
    <property type="match status" value="1"/>
</dbReference>
<dbReference type="InterPro" id="IPR040025">
    <property type="entry name" value="Znf622/Rei1/Reh1"/>
</dbReference>